<evidence type="ECO:0000313" key="1">
    <source>
        <dbReference type="EMBL" id="JAH70279.1"/>
    </source>
</evidence>
<accession>A0A0E9UWP8</accession>
<dbReference type="EMBL" id="GBXM01038298">
    <property type="protein sequence ID" value="JAH70279.1"/>
    <property type="molecule type" value="Transcribed_RNA"/>
</dbReference>
<name>A0A0E9UWP8_ANGAN</name>
<reference evidence="1" key="1">
    <citation type="submission" date="2014-11" db="EMBL/GenBank/DDBJ databases">
        <authorList>
            <person name="Amaro Gonzalez C."/>
        </authorList>
    </citation>
    <scope>NUCLEOTIDE SEQUENCE</scope>
</reference>
<organism evidence="1">
    <name type="scientific">Anguilla anguilla</name>
    <name type="common">European freshwater eel</name>
    <name type="synonym">Muraena anguilla</name>
    <dbReference type="NCBI Taxonomy" id="7936"/>
    <lineage>
        <taxon>Eukaryota</taxon>
        <taxon>Metazoa</taxon>
        <taxon>Chordata</taxon>
        <taxon>Craniata</taxon>
        <taxon>Vertebrata</taxon>
        <taxon>Euteleostomi</taxon>
        <taxon>Actinopterygii</taxon>
        <taxon>Neopterygii</taxon>
        <taxon>Teleostei</taxon>
        <taxon>Anguilliformes</taxon>
        <taxon>Anguillidae</taxon>
        <taxon>Anguilla</taxon>
    </lineage>
</organism>
<protein>
    <submittedName>
        <fullName evidence="1">Uncharacterized protein</fullName>
    </submittedName>
</protein>
<dbReference type="AlphaFoldDB" id="A0A0E9UWP8"/>
<sequence length="60" mass="6058">MQGQDSESRKENTGIQGGILRNAGNRSVLSVEAPSSGIAAVNIAGGNARWAIRCSGACAV</sequence>
<proteinExistence type="predicted"/>
<reference evidence="1" key="2">
    <citation type="journal article" date="2015" name="Fish Shellfish Immunol.">
        <title>Early steps in the European eel (Anguilla anguilla)-Vibrio vulnificus interaction in the gills: Role of the RtxA13 toxin.</title>
        <authorList>
            <person name="Callol A."/>
            <person name="Pajuelo D."/>
            <person name="Ebbesson L."/>
            <person name="Teles M."/>
            <person name="MacKenzie S."/>
            <person name="Amaro C."/>
        </authorList>
    </citation>
    <scope>NUCLEOTIDE SEQUENCE</scope>
</reference>